<proteinExistence type="inferred from homology"/>
<comment type="caution">
    <text evidence="9">The sequence shown here is derived from an EMBL/GenBank/DDBJ whole genome shotgun (WGS) entry which is preliminary data.</text>
</comment>
<evidence type="ECO:0000256" key="1">
    <source>
        <dbReference type="ARBA" id="ARBA00004651"/>
    </source>
</evidence>
<keyword evidence="5 8" id="KW-0812">Transmembrane</keyword>
<dbReference type="PANTHER" id="PTHR34702:SF1">
    <property type="entry name" value="NA(+)_H(+) ANTIPORTER SUBUNIT F"/>
    <property type="match status" value="1"/>
</dbReference>
<keyword evidence="4" id="KW-1003">Cell membrane</keyword>
<evidence type="ECO:0000313" key="9">
    <source>
        <dbReference type="EMBL" id="TYB33344.1"/>
    </source>
</evidence>
<feature type="transmembrane region" description="Helical" evidence="8">
    <location>
        <begin position="59"/>
        <end position="78"/>
    </location>
</feature>
<gene>
    <name evidence="9" type="ORF">FXF49_06840</name>
</gene>
<dbReference type="AlphaFoldDB" id="A0A5D0MI06"/>
<dbReference type="PANTHER" id="PTHR34702">
    <property type="entry name" value="NA(+)/H(+) ANTIPORTER SUBUNIT F1"/>
    <property type="match status" value="1"/>
</dbReference>
<evidence type="ECO:0000256" key="6">
    <source>
        <dbReference type="ARBA" id="ARBA00022989"/>
    </source>
</evidence>
<keyword evidence="7 8" id="KW-0472">Membrane</keyword>
<dbReference type="Proteomes" id="UP000323337">
    <property type="component" value="Unassembled WGS sequence"/>
</dbReference>
<reference evidence="9 10" key="1">
    <citation type="submission" date="2019-08" db="EMBL/GenBank/DDBJ databases">
        <title>Genomic characterization of a novel candidate phylum (ARYD3) from a high temperature, high salinity tertiary oil reservoir in north central Oklahoma, USA.</title>
        <authorList>
            <person name="Youssef N.H."/>
            <person name="Yadav A."/>
            <person name="Elshahed M.S."/>
        </authorList>
    </citation>
    <scope>NUCLEOTIDE SEQUENCE [LARGE SCALE GENOMIC DNA]</scope>
    <source>
        <strain evidence="9">ARYD1</strain>
    </source>
</reference>
<dbReference type="GO" id="GO:0015385">
    <property type="term" value="F:sodium:proton antiporter activity"/>
    <property type="evidence" value="ECO:0007669"/>
    <property type="project" value="TreeGrafter"/>
</dbReference>
<dbReference type="EMBL" id="VSIV01000163">
    <property type="protein sequence ID" value="TYB33344.1"/>
    <property type="molecule type" value="Genomic_DNA"/>
</dbReference>
<accession>A0A5D0MI06</accession>
<organism evidence="9 10">
    <name type="scientific">Flexistipes sinusarabici</name>
    <dbReference type="NCBI Taxonomy" id="2352"/>
    <lineage>
        <taxon>Bacteria</taxon>
        <taxon>Pseudomonadati</taxon>
        <taxon>Deferribacterota</taxon>
        <taxon>Deferribacteres</taxon>
        <taxon>Deferribacterales</taxon>
        <taxon>Flexistipitaceae</taxon>
        <taxon>Flexistipes</taxon>
    </lineage>
</organism>
<evidence type="ECO:0000256" key="2">
    <source>
        <dbReference type="ARBA" id="ARBA00009212"/>
    </source>
</evidence>
<comment type="similarity">
    <text evidence="2">Belongs to the CPA3 antiporters (TC 2.A.63) subunit F family.</text>
</comment>
<keyword evidence="3" id="KW-0813">Transport</keyword>
<evidence type="ECO:0000256" key="8">
    <source>
        <dbReference type="SAM" id="Phobius"/>
    </source>
</evidence>
<evidence type="ECO:0000256" key="5">
    <source>
        <dbReference type="ARBA" id="ARBA00022692"/>
    </source>
</evidence>
<protein>
    <submittedName>
        <fullName evidence="9">Cation:proton antiporter</fullName>
    </submittedName>
</protein>
<dbReference type="Pfam" id="PF04066">
    <property type="entry name" value="MrpF_PhaF"/>
    <property type="match status" value="1"/>
</dbReference>
<dbReference type="GO" id="GO:0005886">
    <property type="term" value="C:plasma membrane"/>
    <property type="evidence" value="ECO:0007669"/>
    <property type="project" value="UniProtKB-SubCell"/>
</dbReference>
<name>A0A5D0MI06_FLESI</name>
<feature type="transmembrane region" description="Helical" evidence="8">
    <location>
        <begin position="30"/>
        <end position="50"/>
    </location>
</feature>
<sequence length="84" mass="9354">MFSLIAVIILIGAFLVLFRAIKGPSIFDRVLSVNLIGTKAVVVIALIGFIHERPEFMDIALTYALINFIGTIAFLKYIEKNKLD</sequence>
<evidence type="ECO:0000256" key="3">
    <source>
        <dbReference type="ARBA" id="ARBA00022448"/>
    </source>
</evidence>
<evidence type="ECO:0000313" key="10">
    <source>
        <dbReference type="Proteomes" id="UP000323337"/>
    </source>
</evidence>
<dbReference type="RefSeq" id="WP_303701159.1">
    <property type="nucleotide sequence ID" value="NZ_VSIV01000163.1"/>
</dbReference>
<dbReference type="InterPro" id="IPR007208">
    <property type="entry name" value="MrpF/PhaF-like"/>
</dbReference>
<evidence type="ECO:0000256" key="7">
    <source>
        <dbReference type="ARBA" id="ARBA00023136"/>
    </source>
</evidence>
<keyword evidence="6 8" id="KW-1133">Transmembrane helix</keyword>
<evidence type="ECO:0000256" key="4">
    <source>
        <dbReference type="ARBA" id="ARBA00022475"/>
    </source>
</evidence>
<comment type="subcellular location">
    <subcellularLocation>
        <location evidence="1">Cell membrane</location>
        <topology evidence="1">Multi-pass membrane protein</topology>
    </subcellularLocation>
</comment>